<dbReference type="InterPro" id="IPR037235">
    <property type="entry name" value="TRCF-like_C_D7"/>
</dbReference>
<dbReference type="InterPro" id="IPR036101">
    <property type="entry name" value="CarD-like/TRCF_RID_sf"/>
</dbReference>
<comment type="similarity">
    <text evidence="9">In the C-terminal section; belongs to the helicase family. RecG subfamily.</text>
</comment>
<comment type="function">
    <text evidence="9">Couples transcription and DNA repair by recognizing RNA polymerase (RNAP) stalled at DNA lesions. Mediates ATP-dependent release of RNAP and its truncated transcript from the DNA, and recruitment of nucleotide excision repair machinery to the damaged site.</text>
</comment>
<dbReference type="InterPro" id="IPR003711">
    <property type="entry name" value="CarD-like/TRCF_RID"/>
</dbReference>
<keyword evidence="6 9" id="KW-0067">ATP-binding</keyword>
<dbReference type="GO" id="GO:0003678">
    <property type="term" value="F:DNA helicase activity"/>
    <property type="evidence" value="ECO:0007669"/>
    <property type="project" value="TreeGrafter"/>
</dbReference>
<dbReference type="GO" id="GO:0005524">
    <property type="term" value="F:ATP binding"/>
    <property type="evidence" value="ECO:0007669"/>
    <property type="project" value="UniProtKB-UniRule"/>
</dbReference>
<dbReference type="Pfam" id="PF00271">
    <property type="entry name" value="Helicase_C"/>
    <property type="match status" value="1"/>
</dbReference>
<dbReference type="PROSITE" id="PS51192">
    <property type="entry name" value="HELICASE_ATP_BIND_1"/>
    <property type="match status" value="1"/>
</dbReference>
<comment type="subcellular location">
    <subcellularLocation>
        <location evidence="9">Cytoplasm</location>
    </subcellularLocation>
</comment>
<dbReference type="PROSITE" id="PS51194">
    <property type="entry name" value="HELICASE_CTER"/>
    <property type="match status" value="1"/>
</dbReference>
<evidence type="ECO:0000313" key="12">
    <source>
        <dbReference type="EMBL" id="HIT17484.1"/>
    </source>
</evidence>
<reference evidence="12" key="2">
    <citation type="journal article" date="2021" name="PeerJ">
        <title>Extensive microbial diversity within the chicken gut microbiome revealed by metagenomics and culture.</title>
        <authorList>
            <person name="Gilroy R."/>
            <person name="Ravi A."/>
            <person name="Getino M."/>
            <person name="Pursley I."/>
            <person name="Horton D.L."/>
            <person name="Alikhan N.F."/>
            <person name="Baker D."/>
            <person name="Gharbi K."/>
            <person name="Hall N."/>
            <person name="Watson M."/>
            <person name="Adriaenssens E.M."/>
            <person name="Foster-Nyarko E."/>
            <person name="Jarju S."/>
            <person name="Secka A."/>
            <person name="Antonio M."/>
            <person name="Oren A."/>
            <person name="Chaudhuri R.R."/>
            <person name="La Ragione R."/>
            <person name="Hildebrand F."/>
            <person name="Pallen M.J."/>
        </authorList>
    </citation>
    <scope>NUCLEOTIDE SEQUENCE</scope>
    <source>
        <strain evidence="12">14508</strain>
    </source>
</reference>
<evidence type="ECO:0000256" key="6">
    <source>
        <dbReference type="ARBA" id="ARBA00022840"/>
    </source>
</evidence>
<dbReference type="InterPro" id="IPR041471">
    <property type="entry name" value="UvrB_inter"/>
</dbReference>
<comment type="caution">
    <text evidence="12">The sequence shown here is derived from an EMBL/GenBank/DDBJ whole genome shotgun (WGS) entry which is preliminary data.</text>
</comment>
<protein>
    <recommendedName>
        <fullName evidence="9">Transcription-repair-coupling factor</fullName>
        <shortName evidence="9">TRCF</shortName>
        <ecNumber evidence="9">3.6.4.-</ecNumber>
    </recommendedName>
</protein>
<evidence type="ECO:0000256" key="5">
    <source>
        <dbReference type="ARBA" id="ARBA00022806"/>
    </source>
</evidence>
<dbReference type="Pfam" id="PF03461">
    <property type="entry name" value="TRCF"/>
    <property type="match status" value="1"/>
</dbReference>
<dbReference type="SMART" id="SM00982">
    <property type="entry name" value="TRCF"/>
    <property type="match status" value="1"/>
</dbReference>
<dbReference type="InterPro" id="IPR005118">
    <property type="entry name" value="TRCF_C"/>
</dbReference>
<dbReference type="EMBL" id="DVKI01000120">
    <property type="protein sequence ID" value="HIT17484.1"/>
    <property type="molecule type" value="Genomic_DNA"/>
</dbReference>
<dbReference type="HAMAP" id="MF_00969">
    <property type="entry name" value="TRCF"/>
    <property type="match status" value="1"/>
</dbReference>
<dbReference type="EC" id="3.6.4.-" evidence="9"/>
<dbReference type="GO" id="GO:0000716">
    <property type="term" value="P:transcription-coupled nucleotide-excision repair, DNA damage recognition"/>
    <property type="evidence" value="ECO:0007669"/>
    <property type="project" value="UniProtKB-UniRule"/>
</dbReference>
<keyword evidence="3 9" id="KW-0227">DNA damage</keyword>
<dbReference type="Gene3D" id="2.40.10.170">
    <property type="match status" value="1"/>
</dbReference>
<evidence type="ECO:0000256" key="7">
    <source>
        <dbReference type="ARBA" id="ARBA00023125"/>
    </source>
</evidence>
<gene>
    <name evidence="9 12" type="primary">mfd</name>
    <name evidence="12" type="ORF">IAD04_03770</name>
</gene>
<dbReference type="InterPro" id="IPR011545">
    <property type="entry name" value="DEAD/DEAH_box_helicase_dom"/>
</dbReference>
<dbReference type="GO" id="GO:0003684">
    <property type="term" value="F:damaged DNA binding"/>
    <property type="evidence" value="ECO:0007669"/>
    <property type="project" value="InterPro"/>
</dbReference>
<dbReference type="InterPro" id="IPR014001">
    <property type="entry name" value="Helicase_ATP-bd"/>
</dbReference>
<reference evidence="12" key="1">
    <citation type="submission" date="2020-10" db="EMBL/GenBank/DDBJ databases">
        <authorList>
            <person name="Gilroy R."/>
        </authorList>
    </citation>
    <scope>NUCLEOTIDE SEQUENCE</scope>
    <source>
        <strain evidence="12">14508</strain>
    </source>
</reference>
<keyword evidence="7 9" id="KW-0238">DNA-binding</keyword>
<evidence type="ECO:0000256" key="8">
    <source>
        <dbReference type="ARBA" id="ARBA00023204"/>
    </source>
</evidence>
<keyword evidence="4 9" id="KW-0378">Hydrolase</keyword>
<evidence type="ECO:0000259" key="10">
    <source>
        <dbReference type="PROSITE" id="PS51192"/>
    </source>
</evidence>
<evidence type="ECO:0000256" key="2">
    <source>
        <dbReference type="ARBA" id="ARBA00022741"/>
    </source>
</evidence>
<evidence type="ECO:0000256" key="1">
    <source>
        <dbReference type="ARBA" id="ARBA00022490"/>
    </source>
</evidence>
<dbReference type="SMART" id="SM01058">
    <property type="entry name" value="CarD_TRCF"/>
    <property type="match status" value="1"/>
</dbReference>
<dbReference type="PANTHER" id="PTHR47964">
    <property type="entry name" value="ATP-DEPENDENT DNA HELICASE HOMOLOG RECG, CHLOROPLASTIC"/>
    <property type="match status" value="1"/>
</dbReference>
<evidence type="ECO:0000256" key="4">
    <source>
        <dbReference type="ARBA" id="ARBA00022801"/>
    </source>
</evidence>
<dbReference type="GO" id="GO:0016787">
    <property type="term" value="F:hydrolase activity"/>
    <property type="evidence" value="ECO:0007669"/>
    <property type="project" value="UniProtKB-KW"/>
</dbReference>
<evidence type="ECO:0000313" key="13">
    <source>
        <dbReference type="Proteomes" id="UP000886893"/>
    </source>
</evidence>
<dbReference type="Pfam" id="PF02559">
    <property type="entry name" value="CarD_TRCF_RID"/>
    <property type="match status" value="1"/>
</dbReference>
<feature type="domain" description="Helicase C-terminal" evidence="11">
    <location>
        <begin position="797"/>
        <end position="955"/>
    </location>
</feature>
<dbReference type="CDD" id="cd17991">
    <property type="entry name" value="DEXHc_TRCF"/>
    <property type="match status" value="1"/>
</dbReference>
<evidence type="ECO:0000256" key="3">
    <source>
        <dbReference type="ARBA" id="ARBA00022763"/>
    </source>
</evidence>
<dbReference type="SUPFAM" id="SSF141259">
    <property type="entry name" value="CarD-like"/>
    <property type="match status" value="1"/>
</dbReference>
<dbReference type="AlphaFoldDB" id="A0A9D1KA91"/>
<keyword evidence="1 9" id="KW-0963">Cytoplasm</keyword>
<keyword evidence="8 9" id="KW-0234">DNA repair</keyword>
<dbReference type="InterPro" id="IPR001650">
    <property type="entry name" value="Helicase_C-like"/>
</dbReference>
<dbReference type="SMART" id="SM00487">
    <property type="entry name" value="DEXDc"/>
    <property type="match status" value="1"/>
</dbReference>
<dbReference type="NCBIfam" id="TIGR00580">
    <property type="entry name" value="mfd"/>
    <property type="match status" value="1"/>
</dbReference>
<dbReference type="Pfam" id="PF00270">
    <property type="entry name" value="DEAD"/>
    <property type="match status" value="1"/>
</dbReference>
<name>A0A9D1KA91_9FIRM</name>
<dbReference type="SMART" id="SM00490">
    <property type="entry name" value="HELICc"/>
    <property type="match status" value="1"/>
</dbReference>
<dbReference type="InterPro" id="IPR004576">
    <property type="entry name" value="Mfd"/>
</dbReference>
<dbReference type="Gene3D" id="3.90.1150.50">
    <property type="entry name" value="Transcription-repair-coupling factor, D7 domain"/>
    <property type="match status" value="1"/>
</dbReference>
<accession>A0A9D1KA91</accession>
<dbReference type="PANTHER" id="PTHR47964:SF1">
    <property type="entry name" value="ATP-DEPENDENT DNA HELICASE HOMOLOG RECG, CHLOROPLASTIC"/>
    <property type="match status" value="1"/>
</dbReference>
<dbReference type="InterPro" id="IPR047112">
    <property type="entry name" value="RecG/Mfd"/>
</dbReference>
<dbReference type="Gene3D" id="3.40.50.300">
    <property type="entry name" value="P-loop containing nucleotide triphosphate hydrolases"/>
    <property type="match status" value="2"/>
</dbReference>
<proteinExistence type="inferred from homology"/>
<dbReference type="Pfam" id="PF17757">
    <property type="entry name" value="UvrB_inter"/>
    <property type="match status" value="1"/>
</dbReference>
<evidence type="ECO:0000259" key="11">
    <source>
        <dbReference type="PROSITE" id="PS51194"/>
    </source>
</evidence>
<sequence>MNEMITFFKRYPQFVKQAESLQDASFYNEESFAFVVALKFLLHPQMIVIVKENLLAAQQFYNHLYPLLKEDCQLYAVDEVTKFTSLATSPEMEATRLYILAQSCQKKPMVVITHTMALQRLTPKKSLFLQQILHFKVGDKQSKKNIMQQLVKLGYQSVLQVTQSFEFSSRGGVIDIFSIQYAFPVRIEFFDDEVESIRFFDPQTQRTTSVIQSCEIMPATEFLIDDITFQQGIQKIEEVLQQQKQHCALNLTLKERVNEDITKLINYQWDESLFKYYGYFENHEPLTSYFEEALFYICNENQIKENSQFFENEIEETTMEMFEKGQSLHSLFMFYSLSKILSAIKNLYHTEIGLQTTIQPLIAFLKVDCFDFNYHVLETAFQDWLEENKTIYIGLENAIHYDSLKSYLLEKQYVFQEIETLPFPLKKGIYLSHHDFHLGLDFDAFSLVVLGENEIFKRQYRTRGHFSRFKNAVTIDRIEDLKEGDYVVHEHHGIGIYRGIITLETNGIHKDYLKIEYKNKDVVYIALEQFKLIRKYVSKEGVVPKIHKLGSKEWEKTKSKVKERIKDIAEKLIQLYSLRSQKAGFAFSKDDFLSQSFEQDFGYELTFDQKKALQEIKEDMEKPIIMDRLLCGDVGFGKTEVAFRAIFKAINSGKQVALLCPTTLLARQHYLTAVERFKNYGVRIALLSRMVPEKEQQSILKRLKEKEIDLIIGTHRLLSNDVAFADLGFLVVDEEHKFVVEHKEKIKELKASIDVLTLSATPIPRTLQMALTGVRGFSTITTPIENRMPVQTYVLEKNDYVIKEIIERELARGGQVYYLHNRIEELPKIALKLKKSIRNAKIAIVHGQLPSDEMEDIMETFIRGETNILCCTTVIENGIDIPNVNTIIVENADCFGLSQLYQIRGRVGRSDRLAYAYLFYKSQKNLSELAQKRLTTIKEFTQLGSGYKVAMRDLITRGAGDLLGAEQSGFIESVGMDMYIDLLHEAIEEQKNGVLSPKKEAKPKTTLQIDAYIPQGFFNNDYEKIELYRQIDQVEQLENLNQLKEEIIDKTGKLPESIRLLFEKKVIDIIEQEGIIENYRETDQELVLKLSETFSSYRGVGLDLFELANQISTAIVLKFPHMRIEVHVKKIDQWLYLVSDFVKGLVKIQKKYQRGN</sequence>
<dbReference type="SUPFAM" id="SSF52540">
    <property type="entry name" value="P-loop containing nucleoside triphosphate hydrolases"/>
    <property type="match status" value="2"/>
</dbReference>
<dbReference type="SUPFAM" id="SSF143517">
    <property type="entry name" value="TRCF domain-like"/>
    <property type="match status" value="1"/>
</dbReference>
<dbReference type="GO" id="GO:0005737">
    <property type="term" value="C:cytoplasm"/>
    <property type="evidence" value="ECO:0007669"/>
    <property type="project" value="UniProtKB-SubCell"/>
</dbReference>
<dbReference type="Gene3D" id="3.30.2060.10">
    <property type="entry name" value="Penicillin-binding protein 1b domain"/>
    <property type="match status" value="1"/>
</dbReference>
<evidence type="ECO:0000256" key="9">
    <source>
        <dbReference type="HAMAP-Rule" id="MF_00969"/>
    </source>
</evidence>
<comment type="similarity">
    <text evidence="9">In the N-terminal section; belongs to the UvrB family.</text>
</comment>
<keyword evidence="5" id="KW-0347">Helicase</keyword>
<dbReference type="GO" id="GO:0006355">
    <property type="term" value="P:regulation of DNA-templated transcription"/>
    <property type="evidence" value="ECO:0007669"/>
    <property type="project" value="UniProtKB-UniRule"/>
</dbReference>
<dbReference type="InterPro" id="IPR027417">
    <property type="entry name" value="P-loop_NTPase"/>
</dbReference>
<organism evidence="12 13">
    <name type="scientific">Candidatus Caccosoma faecigallinarum</name>
    <dbReference type="NCBI Taxonomy" id="2840720"/>
    <lineage>
        <taxon>Bacteria</taxon>
        <taxon>Bacillati</taxon>
        <taxon>Bacillota</taxon>
        <taxon>Bacillota incertae sedis</taxon>
        <taxon>Candidatus Caccosoma</taxon>
    </lineage>
</organism>
<dbReference type="Gene3D" id="3.40.50.11180">
    <property type="match status" value="1"/>
</dbReference>
<dbReference type="Proteomes" id="UP000886893">
    <property type="component" value="Unassembled WGS sequence"/>
</dbReference>
<keyword evidence="2 9" id="KW-0547">Nucleotide-binding</keyword>
<feature type="domain" description="Helicase ATP-binding" evidence="10">
    <location>
        <begin position="619"/>
        <end position="780"/>
    </location>
</feature>